<feature type="compositionally biased region" description="Basic and acidic residues" evidence="1">
    <location>
        <begin position="236"/>
        <end position="246"/>
    </location>
</feature>
<keyword evidence="2" id="KW-0812">Transmembrane</keyword>
<feature type="compositionally biased region" description="Low complexity" evidence="1">
    <location>
        <begin position="102"/>
        <end position="113"/>
    </location>
</feature>
<accession>A0A2X0L0M9</accession>
<protein>
    <submittedName>
        <fullName evidence="3">BZ3500_MvSof-1268-A1-R1_Chr1-1g00942 protein</fullName>
    </submittedName>
</protein>
<feature type="compositionally biased region" description="Low complexity" evidence="1">
    <location>
        <begin position="290"/>
        <end position="322"/>
    </location>
</feature>
<evidence type="ECO:0000313" key="3">
    <source>
        <dbReference type="EMBL" id="SCZ89083.1"/>
    </source>
</evidence>
<feature type="compositionally biased region" description="Polar residues" evidence="1">
    <location>
        <begin position="608"/>
        <end position="617"/>
    </location>
</feature>
<feature type="compositionally biased region" description="Low complexity" evidence="1">
    <location>
        <begin position="62"/>
        <end position="81"/>
    </location>
</feature>
<evidence type="ECO:0000313" key="4">
    <source>
        <dbReference type="Proteomes" id="UP000249723"/>
    </source>
</evidence>
<feature type="compositionally biased region" description="Polar residues" evidence="1">
    <location>
        <begin position="651"/>
        <end position="663"/>
    </location>
</feature>
<feature type="region of interest" description="Disordered" evidence="1">
    <location>
        <begin position="1"/>
        <end position="246"/>
    </location>
</feature>
<keyword evidence="2" id="KW-0472">Membrane</keyword>
<dbReference type="EMBL" id="FMWP01000013">
    <property type="protein sequence ID" value="SCZ89083.1"/>
    <property type="molecule type" value="Genomic_DNA"/>
</dbReference>
<organism evidence="3 4">
    <name type="scientific">Microbotryum saponariae</name>
    <dbReference type="NCBI Taxonomy" id="289078"/>
    <lineage>
        <taxon>Eukaryota</taxon>
        <taxon>Fungi</taxon>
        <taxon>Dikarya</taxon>
        <taxon>Basidiomycota</taxon>
        <taxon>Pucciniomycotina</taxon>
        <taxon>Microbotryomycetes</taxon>
        <taxon>Microbotryales</taxon>
        <taxon>Microbotryaceae</taxon>
        <taxon>Microbotryum</taxon>
    </lineage>
</organism>
<feature type="compositionally biased region" description="Polar residues" evidence="1">
    <location>
        <begin position="627"/>
        <end position="636"/>
    </location>
</feature>
<gene>
    <name evidence="3" type="ORF">BZ3500_MVSOF-1268-A1-R1_CHR1-1G00942</name>
</gene>
<reference evidence="4" key="1">
    <citation type="submission" date="2016-10" db="EMBL/GenBank/DDBJ databases">
        <authorList>
            <person name="Jeantristanb JTB J.-T."/>
            <person name="Ricardo R."/>
        </authorList>
    </citation>
    <scope>NUCLEOTIDE SEQUENCE [LARGE SCALE GENOMIC DNA]</scope>
</reference>
<keyword evidence="4" id="KW-1185">Reference proteome</keyword>
<name>A0A2X0L0M9_9BASI</name>
<dbReference type="AlphaFoldDB" id="A0A2X0L0M9"/>
<feature type="compositionally biased region" description="Low complexity" evidence="1">
    <location>
        <begin position="193"/>
        <end position="206"/>
    </location>
</feature>
<evidence type="ECO:0000256" key="1">
    <source>
        <dbReference type="SAM" id="MobiDB-lite"/>
    </source>
</evidence>
<feature type="transmembrane region" description="Helical" evidence="2">
    <location>
        <begin position="686"/>
        <end position="707"/>
    </location>
</feature>
<dbReference type="OrthoDB" id="2538288at2759"/>
<feature type="region of interest" description="Disordered" evidence="1">
    <location>
        <begin position="290"/>
        <end position="325"/>
    </location>
</feature>
<keyword evidence="2" id="KW-1133">Transmembrane helix</keyword>
<feature type="compositionally biased region" description="Polar residues" evidence="1">
    <location>
        <begin position="82"/>
        <end position="93"/>
    </location>
</feature>
<dbReference type="Proteomes" id="UP000249723">
    <property type="component" value="Unassembled WGS sequence"/>
</dbReference>
<evidence type="ECO:0000256" key="2">
    <source>
        <dbReference type="SAM" id="Phobius"/>
    </source>
</evidence>
<sequence>MASTSTATSHSWSRIYDDDGSRLPHAVTPPDESEPWCSSTSWRMSPWSRGPKQHRPSHGAEAPSQSGPASSHASSSVFSTPTAYSASLSPTSECSRRSPQGPAASATPASISSGHAPRVALSNQVQRESDAREAAPIADSTPSKPRAPPPTTPSRRHSTRSAATGTSYTSKLSVDDFFAPVTTTTTSITRGGASPTASAASAASSNSRRRRKPDARTAVATPGAVDWAKGGQGRSQQDEHERTSAEYEALQKRYSLNSTSPILPKVKLAFPLITSDEEDGWSTRPSIYAASSATSPSAAAAARSAVSPERNYTSTTTTTTTTRRTEHRTWTYSMPPTLEGSMLDLTEEDSDTARKFRDFGTADITYVRVWPQNRCGYGPPSGFADPGPLQEPRRALITPKGIAESPPLSVIIDVINEAICTFAGPEVWLEIFTLGAQVVFYDARNASTFAASTSSSTFAKYGSRALTTTPHFAGPVLSALTFLLISTMACLAIGSVLVSSIALTFYDDCGERIVVVRKGIEGSRRRVRGSIEDVRAGVGRVVGGARGAVELVVWATSAQVPTTSVFDNFELDLDYETFAEIRDAVTFSSSSSTAASEPGTTPERGPTLRNSQSSTAPASRPPRERQSSSTSNSDSGIWTEHEEDNLPFTAPFTTPHPSRSASPTRGARGGNDQARPQLPPRPPLSILVPSIIFALTYTIWTVLSNFWRMQTADKRKA</sequence>
<proteinExistence type="predicted"/>
<feature type="region of interest" description="Disordered" evidence="1">
    <location>
        <begin position="586"/>
        <end position="683"/>
    </location>
</feature>